<keyword evidence="3" id="KW-0119">Carbohydrate metabolism</keyword>
<feature type="active site" description="Tele-UMP-histidine intermediate" evidence="4">
    <location>
        <position position="183"/>
    </location>
</feature>
<dbReference type="SUPFAM" id="SSF54197">
    <property type="entry name" value="HIT-like"/>
    <property type="match status" value="2"/>
</dbReference>
<reference evidence="6 7" key="1">
    <citation type="journal article" date="2016" name="Nat. Commun.">
        <title>Thousands of microbial genomes shed light on interconnected biogeochemical processes in an aquifer system.</title>
        <authorList>
            <person name="Anantharaman K."/>
            <person name="Brown C.T."/>
            <person name="Hug L.A."/>
            <person name="Sharon I."/>
            <person name="Castelle C.J."/>
            <person name="Probst A.J."/>
            <person name="Thomas B.C."/>
            <person name="Singh A."/>
            <person name="Wilkins M.J."/>
            <person name="Karaoz U."/>
            <person name="Brodie E.L."/>
            <person name="Williams K.H."/>
            <person name="Hubbard S.S."/>
            <person name="Banfield J.F."/>
        </authorList>
    </citation>
    <scope>NUCLEOTIDE SEQUENCE [LARGE SCALE GENOMIC DNA]</scope>
</reference>
<evidence type="ECO:0000256" key="3">
    <source>
        <dbReference type="ARBA" id="ARBA00023277"/>
    </source>
</evidence>
<comment type="caution">
    <text evidence="6">The sequence shown here is derived from an EMBL/GenBank/DDBJ whole genome shotgun (WGS) entry which is preliminary data.</text>
</comment>
<dbReference type="PANTHER" id="PTHR42763:SF2">
    <property type="entry name" value="ADP-GLUCOSE PHOSPHORYLASE"/>
    <property type="match status" value="1"/>
</dbReference>
<evidence type="ECO:0000256" key="1">
    <source>
        <dbReference type="ARBA" id="ARBA00022679"/>
    </source>
</evidence>
<dbReference type="Pfam" id="PF01087">
    <property type="entry name" value="GalP_UDP_transf"/>
    <property type="match status" value="1"/>
</dbReference>
<dbReference type="GO" id="GO:0006012">
    <property type="term" value="P:galactose metabolic process"/>
    <property type="evidence" value="ECO:0007669"/>
    <property type="project" value="InterPro"/>
</dbReference>
<dbReference type="GO" id="GO:0008108">
    <property type="term" value="F:UDP-glucose:hexose-1-phosphate uridylyltransferase activity"/>
    <property type="evidence" value="ECO:0007669"/>
    <property type="project" value="InterPro"/>
</dbReference>
<organism evidence="6 7">
    <name type="scientific">Candidatus Azambacteria bacterium RIFCSPLOWO2_02_FULL_44_14</name>
    <dbReference type="NCBI Taxonomy" id="1797306"/>
    <lineage>
        <taxon>Bacteria</taxon>
        <taxon>Candidatus Azamiibacteriota</taxon>
    </lineage>
</organism>
<dbReference type="EMBL" id="MEYV01000011">
    <property type="protein sequence ID" value="OGD40215.1"/>
    <property type="molecule type" value="Genomic_DNA"/>
</dbReference>
<feature type="domain" description="Galactose-1-phosphate uridyl transferase N-terminal" evidence="5">
    <location>
        <begin position="14"/>
        <end position="193"/>
    </location>
</feature>
<dbReference type="InterPro" id="IPR053177">
    <property type="entry name" value="ADP-glucose_phosphorylase"/>
</dbReference>
<evidence type="ECO:0000313" key="6">
    <source>
        <dbReference type="EMBL" id="OGD40215.1"/>
    </source>
</evidence>
<evidence type="ECO:0000313" key="7">
    <source>
        <dbReference type="Proteomes" id="UP000177197"/>
    </source>
</evidence>
<proteinExistence type="predicted"/>
<dbReference type="InterPro" id="IPR005849">
    <property type="entry name" value="GalP_Utransf_N"/>
</dbReference>
<dbReference type="AlphaFoldDB" id="A0A1F5CBL1"/>
<sequence>MKYPTKASKKTHIHEKDTPPISELRQDAVSGDWVLIAPSRLKRPEFFAKKEKIRNLLPKSRCPFENPQKSGNAAPMLVYQKDSGKDWFLQVISNKYPAVGPGHCGVINRRGHYVSQAGTGNHEIVIMRDHDKHLAQYTAGEIKRVLSAYQDRYRSLAREKCINYISIFHNHGREAGASVPHPHSQILTLPVVPPDVGRSIDGSKKYFHKNRKCIHCAMLADEIKDKKRIVFENKMAIVFAPFASHSNFELRIFPKKHEAHFEKMDKKELTYFAEALRQSLRKIYKGLKDPSFNFFIHTAPTIPHQDYQHYHWHIEILPKVSIWGGFELGTGIDIVSMSPEATAAYFKKI</sequence>
<evidence type="ECO:0000256" key="2">
    <source>
        <dbReference type="ARBA" id="ARBA00022695"/>
    </source>
</evidence>
<evidence type="ECO:0000259" key="5">
    <source>
        <dbReference type="Pfam" id="PF01087"/>
    </source>
</evidence>
<dbReference type="Gene3D" id="3.30.428.10">
    <property type="entry name" value="HIT-like"/>
    <property type="match status" value="2"/>
</dbReference>
<protein>
    <recommendedName>
        <fullName evidence="5">Galactose-1-phosphate uridyl transferase N-terminal domain-containing protein</fullName>
    </recommendedName>
</protein>
<dbReference type="Proteomes" id="UP000177197">
    <property type="component" value="Unassembled WGS sequence"/>
</dbReference>
<keyword evidence="1" id="KW-0808">Transferase</keyword>
<dbReference type="PIRSF" id="PIRSF000808">
    <property type="entry name" value="GalT"/>
    <property type="match status" value="1"/>
</dbReference>
<gene>
    <name evidence="6" type="ORF">A3I30_03035</name>
</gene>
<accession>A0A1F5CBL1</accession>
<dbReference type="PANTHER" id="PTHR42763">
    <property type="entry name" value="ADP-GLUCOSE PHOSPHORYLASE"/>
    <property type="match status" value="1"/>
</dbReference>
<dbReference type="InterPro" id="IPR036265">
    <property type="entry name" value="HIT-like_sf"/>
</dbReference>
<dbReference type="GO" id="GO:0008270">
    <property type="term" value="F:zinc ion binding"/>
    <property type="evidence" value="ECO:0007669"/>
    <property type="project" value="InterPro"/>
</dbReference>
<keyword evidence="2" id="KW-0548">Nucleotidyltransferase</keyword>
<dbReference type="InterPro" id="IPR001937">
    <property type="entry name" value="GalP_UDPtransf1"/>
</dbReference>
<evidence type="ECO:0000256" key="4">
    <source>
        <dbReference type="PIRSR" id="PIRSR000808-1"/>
    </source>
</evidence>
<name>A0A1F5CBL1_9BACT</name>